<comment type="caution">
    <text evidence="1">The sequence shown here is derived from an EMBL/GenBank/DDBJ whole genome shotgun (WGS) entry which is preliminary data.</text>
</comment>
<evidence type="ECO:0008006" key="3">
    <source>
        <dbReference type="Google" id="ProtNLM"/>
    </source>
</evidence>
<dbReference type="OrthoDB" id="9787478at2"/>
<dbReference type="RefSeq" id="WP_017741823.1">
    <property type="nucleotide sequence ID" value="NZ_KQ976354.1"/>
</dbReference>
<evidence type="ECO:0000313" key="1">
    <source>
        <dbReference type="EMBL" id="KYC42227.1"/>
    </source>
</evidence>
<name>A0A139XC04_9CYAN</name>
<sequence length="293" mass="33824">MSKIPTGTITLNPITVKSGGWWCSKVSPGCANCYAEYINQHDRFNRGNSLPYQGSPPELTLNREMLGSWCRMRKHHFIFVGSMTDIFGEWIDRNWHFEILDAMLASPNQTFQLLTKRPQVMLSTTMAWIEARNLLALPPNIWVGATTEDQRTFNERIPTLLKIPAWVRWLTVEPMLEEINPMKPGQSLFPTITRKEKELWQEYLPLHQHIDWVILGFESGHKARVGQLSWMRSFVRMCTLAQTEQNAALAIYVKQLGSNCWDGEKPFKLKSARTGGTNIEEFPTDLQMRQMPL</sequence>
<gene>
    <name evidence="1" type="ORF">WA1_19805</name>
</gene>
<reference evidence="1 2" key="1">
    <citation type="journal article" date="2013" name="Genome Biol. Evol.">
        <title>Genomes of Stigonematalean cyanobacteria (subsection V) and the evolution of oxygenic photosynthesis from prokaryotes to plastids.</title>
        <authorList>
            <person name="Dagan T."/>
            <person name="Roettger M."/>
            <person name="Stucken K."/>
            <person name="Landan G."/>
            <person name="Koch R."/>
            <person name="Major P."/>
            <person name="Gould S.B."/>
            <person name="Goremykin V.V."/>
            <person name="Rippka R."/>
            <person name="Tandeau de Marsac N."/>
            <person name="Gugger M."/>
            <person name="Lockhart P.J."/>
            <person name="Allen J.F."/>
            <person name="Brune I."/>
            <person name="Maus I."/>
            <person name="Puhler A."/>
            <person name="Martin W.F."/>
        </authorList>
    </citation>
    <scope>NUCLEOTIDE SEQUENCE [LARGE SCALE GENOMIC DNA]</scope>
    <source>
        <strain evidence="1 2">PCC 7110</strain>
    </source>
</reference>
<dbReference type="EMBL" id="ANNX02000020">
    <property type="protein sequence ID" value="KYC42227.1"/>
    <property type="molecule type" value="Genomic_DNA"/>
</dbReference>
<proteinExistence type="predicted"/>
<keyword evidence="2" id="KW-1185">Reference proteome</keyword>
<dbReference type="Pfam" id="PF07505">
    <property type="entry name" value="DUF5131"/>
    <property type="match status" value="1"/>
</dbReference>
<dbReference type="Proteomes" id="UP000076925">
    <property type="component" value="Unassembled WGS sequence"/>
</dbReference>
<dbReference type="AlphaFoldDB" id="A0A139XC04"/>
<evidence type="ECO:0000313" key="2">
    <source>
        <dbReference type="Proteomes" id="UP000076925"/>
    </source>
</evidence>
<organism evidence="1 2">
    <name type="scientific">Scytonema hofmannii PCC 7110</name>
    <dbReference type="NCBI Taxonomy" id="128403"/>
    <lineage>
        <taxon>Bacteria</taxon>
        <taxon>Bacillati</taxon>
        <taxon>Cyanobacteriota</taxon>
        <taxon>Cyanophyceae</taxon>
        <taxon>Nostocales</taxon>
        <taxon>Scytonemataceae</taxon>
        <taxon>Scytonema</taxon>
    </lineage>
</organism>
<dbReference type="InterPro" id="IPR011101">
    <property type="entry name" value="DUF5131"/>
</dbReference>
<accession>A0A139XC04</accession>
<protein>
    <recommendedName>
        <fullName evidence="3">DUF5131 family protein</fullName>
    </recommendedName>
</protein>